<accession>A0A5C6QP24</accession>
<proteinExistence type="predicted"/>
<evidence type="ECO:0000313" key="2">
    <source>
        <dbReference type="Proteomes" id="UP000321822"/>
    </source>
</evidence>
<sequence length="133" mass="15024">MQKYQLSFAKVNVLNEHIAEVIVGQDVVISLEMSEEYDDFLTNIFSNNFALLINKINQYDFSFEAKVSMASHDNLAAIAVVTYDNESKTSVGKISAIRERDGWNLKVFDGLNLGWQEGLDWLQGELNSEALNN</sequence>
<reference evidence="1 2" key="1">
    <citation type="submission" date="2019-07" db="EMBL/GenBank/DDBJ databases">
        <title>Genomes of sea-ice associated Colwellia species.</title>
        <authorList>
            <person name="Bowman J.P."/>
        </authorList>
    </citation>
    <scope>NUCLEOTIDE SEQUENCE [LARGE SCALE GENOMIC DNA]</scope>
    <source>
        <strain evidence="1 2">ACAM 459</strain>
    </source>
</reference>
<evidence type="ECO:0000313" key="1">
    <source>
        <dbReference type="EMBL" id="TWX70734.1"/>
    </source>
</evidence>
<organism evidence="1 2">
    <name type="scientific">Colwellia demingiae</name>
    <dbReference type="NCBI Taxonomy" id="89401"/>
    <lineage>
        <taxon>Bacteria</taxon>
        <taxon>Pseudomonadati</taxon>
        <taxon>Pseudomonadota</taxon>
        <taxon>Gammaproteobacteria</taxon>
        <taxon>Alteromonadales</taxon>
        <taxon>Colwelliaceae</taxon>
        <taxon>Colwellia</taxon>
    </lineage>
</organism>
<dbReference type="Proteomes" id="UP000321822">
    <property type="component" value="Unassembled WGS sequence"/>
</dbReference>
<comment type="caution">
    <text evidence="1">The sequence shown here is derived from an EMBL/GenBank/DDBJ whole genome shotgun (WGS) entry which is preliminary data.</text>
</comment>
<keyword evidence="2" id="KW-1185">Reference proteome</keyword>
<dbReference type="AlphaFoldDB" id="A0A5C6QP24"/>
<gene>
    <name evidence="1" type="ORF">ESZ36_03485</name>
</gene>
<protein>
    <submittedName>
        <fullName evidence="1">Uncharacterized protein</fullName>
    </submittedName>
</protein>
<name>A0A5C6QP24_9GAMM</name>
<dbReference type="EMBL" id="VOLT01000002">
    <property type="protein sequence ID" value="TWX70734.1"/>
    <property type="molecule type" value="Genomic_DNA"/>
</dbReference>
<dbReference type="OrthoDB" id="1443546at2"/>
<dbReference type="RefSeq" id="WP_146783626.1">
    <property type="nucleotide sequence ID" value="NZ_VOLT01000002.1"/>
</dbReference>